<organism evidence="3 4">
    <name type="scientific">Reyranella soli</name>
    <dbReference type="NCBI Taxonomy" id="1230389"/>
    <lineage>
        <taxon>Bacteria</taxon>
        <taxon>Pseudomonadati</taxon>
        <taxon>Pseudomonadota</taxon>
        <taxon>Alphaproteobacteria</taxon>
        <taxon>Hyphomicrobiales</taxon>
        <taxon>Reyranellaceae</taxon>
        <taxon>Reyranella</taxon>
    </lineage>
</organism>
<keyword evidence="4" id="KW-1185">Reference proteome</keyword>
<dbReference type="PANTHER" id="PTHR43540:SF16">
    <property type="entry name" value="ISOCHORISMATASE-LIKE DOMAIN-CONTAINING PROTEIN"/>
    <property type="match status" value="1"/>
</dbReference>
<comment type="caution">
    <text evidence="3">The sequence shown here is derived from an EMBL/GenBank/DDBJ whole genome shotgun (WGS) entry which is preliminary data.</text>
</comment>
<evidence type="ECO:0000313" key="4">
    <source>
        <dbReference type="Proteomes" id="UP000321058"/>
    </source>
</evidence>
<name>A0A512NHG6_9HYPH</name>
<dbReference type="PANTHER" id="PTHR43540">
    <property type="entry name" value="PEROXYUREIDOACRYLATE/UREIDOACRYLATE AMIDOHYDROLASE-RELATED"/>
    <property type="match status" value="1"/>
</dbReference>
<dbReference type="GO" id="GO:0016787">
    <property type="term" value="F:hydrolase activity"/>
    <property type="evidence" value="ECO:0007669"/>
    <property type="project" value="UniProtKB-KW"/>
</dbReference>
<dbReference type="OrthoDB" id="9807387at2"/>
<dbReference type="EMBL" id="BKAJ01000099">
    <property type="protein sequence ID" value="GEP58394.1"/>
    <property type="molecule type" value="Genomic_DNA"/>
</dbReference>
<dbReference type="Pfam" id="PF00857">
    <property type="entry name" value="Isochorismatase"/>
    <property type="match status" value="1"/>
</dbReference>
<dbReference type="InterPro" id="IPR050272">
    <property type="entry name" value="Isochorismatase-like_hydrls"/>
</dbReference>
<dbReference type="InterPro" id="IPR000868">
    <property type="entry name" value="Isochorismatase-like_dom"/>
</dbReference>
<reference evidence="3 4" key="1">
    <citation type="submission" date="2019-07" db="EMBL/GenBank/DDBJ databases">
        <title>Whole genome shotgun sequence of Reyranella soli NBRC 108950.</title>
        <authorList>
            <person name="Hosoyama A."/>
            <person name="Uohara A."/>
            <person name="Ohji S."/>
            <person name="Ichikawa N."/>
        </authorList>
    </citation>
    <scope>NUCLEOTIDE SEQUENCE [LARGE SCALE GENOMIC DNA]</scope>
    <source>
        <strain evidence="3 4">NBRC 108950</strain>
    </source>
</reference>
<evidence type="ECO:0000256" key="1">
    <source>
        <dbReference type="ARBA" id="ARBA00022801"/>
    </source>
</evidence>
<dbReference type="SUPFAM" id="SSF52499">
    <property type="entry name" value="Isochorismatase-like hydrolases"/>
    <property type="match status" value="1"/>
</dbReference>
<dbReference type="AlphaFoldDB" id="A0A512NHG6"/>
<accession>A0A512NHG6</accession>
<protein>
    <submittedName>
        <fullName evidence="3">Isochorismatase</fullName>
    </submittedName>
</protein>
<dbReference type="Gene3D" id="3.40.50.850">
    <property type="entry name" value="Isochorismatase-like"/>
    <property type="match status" value="1"/>
</dbReference>
<dbReference type="Proteomes" id="UP000321058">
    <property type="component" value="Unassembled WGS sequence"/>
</dbReference>
<gene>
    <name evidence="3" type="primary">entB2</name>
    <name evidence="3" type="ORF">RSO01_55600</name>
</gene>
<evidence type="ECO:0000259" key="2">
    <source>
        <dbReference type="Pfam" id="PF00857"/>
    </source>
</evidence>
<keyword evidence="1" id="KW-0378">Hydrolase</keyword>
<dbReference type="InterPro" id="IPR036380">
    <property type="entry name" value="Isochorismatase-like_sf"/>
</dbReference>
<sequence length="231" mass="25945">MLFEHKVDMDITAGRTALVLVDIQNDFLTDGGKYYVMIEELMKSNNVNANLETLLQTAKDHGYPVFMSPHYFFPHDHKGKTRLGPMEDLALHGGVVARQSPLHTDDLPGGGADVPDRFRKYMEDVNTTIVSRHVTYAPTNDLAYMLRRRKIETVIMAGPVANLCLEDHMRNLLRDGFETVMVRDAVAAAANEEGAGYDAAMINWRFMANAVWNTDETVRRMIEAARTPATT</sequence>
<evidence type="ECO:0000313" key="3">
    <source>
        <dbReference type="EMBL" id="GEP58394.1"/>
    </source>
</evidence>
<feature type="domain" description="Isochorismatase-like" evidence="2">
    <location>
        <begin position="16"/>
        <end position="201"/>
    </location>
</feature>
<proteinExistence type="predicted"/>